<evidence type="ECO:0000313" key="1">
    <source>
        <dbReference type="EMBL" id="RZT84022.1"/>
    </source>
</evidence>
<reference evidence="1 2" key="1">
    <citation type="submission" date="2019-02" db="EMBL/GenBank/DDBJ databases">
        <title>Sequencing the genomes of 1000 actinobacteria strains.</title>
        <authorList>
            <person name="Klenk H.-P."/>
        </authorList>
    </citation>
    <scope>NUCLEOTIDE SEQUENCE [LARGE SCALE GENOMIC DNA]</scope>
    <source>
        <strain evidence="1 2">DSM 45779</strain>
    </source>
</reference>
<keyword evidence="2" id="KW-1185">Reference proteome</keyword>
<organism evidence="1 2">
    <name type="scientific">Pseudonocardia sediminis</name>
    <dbReference type="NCBI Taxonomy" id="1397368"/>
    <lineage>
        <taxon>Bacteria</taxon>
        <taxon>Bacillati</taxon>
        <taxon>Actinomycetota</taxon>
        <taxon>Actinomycetes</taxon>
        <taxon>Pseudonocardiales</taxon>
        <taxon>Pseudonocardiaceae</taxon>
        <taxon>Pseudonocardia</taxon>
    </lineage>
</organism>
<dbReference type="Gene3D" id="1.10.10.10">
    <property type="entry name" value="Winged helix-like DNA-binding domain superfamily/Winged helix DNA-binding domain"/>
    <property type="match status" value="1"/>
</dbReference>
<accession>A0A4Q7UQK3</accession>
<dbReference type="Proteomes" id="UP000291591">
    <property type="component" value="Unassembled WGS sequence"/>
</dbReference>
<dbReference type="InterPro" id="IPR054058">
    <property type="entry name" value="HTH_67"/>
</dbReference>
<dbReference type="AlphaFoldDB" id="A0A4Q7UQK3"/>
<dbReference type="SUPFAM" id="SSF46785">
    <property type="entry name" value="Winged helix' DNA-binding domain"/>
    <property type="match status" value="1"/>
</dbReference>
<dbReference type="EMBL" id="SHKL01000001">
    <property type="protein sequence ID" value="RZT84022.1"/>
    <property type="molecule type" value="Genomic_DNA"/>
</dbReference>
<dbReference type="RefSeq" id="WP_242622883.1">
    <property type="nucleotide sequence ID" value="NZ_SHKL01000001.1"/>
</dbReference>
<dbReference type="InterPro" id="IPR036390">
    <property type="entry name" value="WH_DNA-bd_sf"/>
</dbReference>
<comment type="caution">
    <text evidence="1">The sequence shown here is derived from an EMBL/GenBank/DDBJ whole genome shotgun (WGS) entry which is preliminary data.</text>
</comment>
<dbReference type="NCBIfam" id="NF047719">
    <property type="entry name" value="SCO6745_fam_HTH"/>
    <property type="match status" value="1"/>
</dbReference>
<dbReference type="InterPro" id="IPR036388">
    <property type="entry name" value="WH-like_DNA-bd_sf"/>
</dbReference>
<dbReference type="Pfam" id="PF21863">
    <property type="entry name" value="HTH_67"/>
    <property type="match status" value="1"/>
</dbReference>
<gene>
    <name evidence="1" type="ORF">EV383_0855</name>
</gene>
<evidence type="ECO:0000313" key="2">
    <source>
        <dbReference type="Proteomes" id="UP000291591"/>
    </source>
</evidence>
<name>A0A4Q7UQK3_PSEST</name>
<proteinExistence type="predicted"/>
<sequence>MPTTGTARRMFELLEPICLVTYFADESDDALAALGHRTYWDGYFAARAAPLGRVSAQIVHAAFYSFADGEAARHIPSAWETVPPEVSFDAWRRGSAASVRRILGDDLADSPGLARAAELVTRAATSAPTNGRVLYAGWRTLPVPTDPVTRLWHSATMLREHRGDGHVATLLGAGIGGAEAHVLTALDMGIHPPESFGRIHHLPKDHLAEVMAGLRERGLVDADGRFTDAGRETKQRIEALTDELAAPPYDALSADELAELIELLEPLTAALVAAGSQ</sequence>
<protein>
    <submittedName>
        <fullName evidence="1">Uncharacterized protein</fullName>
    </submittedName>
</protein>